<comment type="caution">
    <text evidence="2">The sequence shown here is derived from an EMBL/GenBank/DDBJ whole genome shotgun (WGS) entry which is preliminary data.</text>
</comment>
<dbReference type="EMBL" id="JACCJC010000065">
    <property type="protein sequence ID" value="KAF6230678.1"/>
    <property type="molecule type" value="Genomic_DNA"/>
</dbReference>
<reference evidence="2 3" key="1">
    <citation type="journal article" date="2020" name="Genomics">
        <title>Complete, high-quality genomes from long-read metagenomic sequencing of two wolf lichen thalli reveals enigmatic genome architecture.</title>
        <authorList>
            <person name="McKenzie S.K."/>
            <person name="Walston R.F."/>
            <person name="Allen J.L."/>
        </authorList>
    </citation>
    <scope>NUCLEOTIDE SEQUENCE [LARGE SCALE GENOMIC DNA]</scope>
    <source>
        <strain evidence="2">WasteWater2</strain>
    </source>
</reference>
<feature type="compositionally biased region" description="Basic and acidic residues" evidence="1">
    <location>
        <begin position="670"/>
        <end position="679"/>
    </location>
</feature>
<evidence type="ECO:0000256" key="1">
    <source>
        <dbReference type="SAM" id="MobiDB-lite"/>
    </source>
</evidence>
<gene>
    <name evidence="2" type="ORF">HO173_011029</name>
</gene>
<dbReference type="Proteomes" id="UP000578531">
    <property type="component" value="Unassembled WGS sequence"/>
</dbReference>
<dbReference type="PANTHER" id="PTHR15192">
    <property type="entry name" value="PROTEIN CBG05349"/>
    <property type="match status" value="1"/>
</dbReference>
<evidence type="ECO:0000313" key="2">
    <source>
        <dbReference type="EMBL" id="KAF6230678.1"/>
    </source>
</evidence>
<keyword evidence="3" id="KW-1185">Reference proteome</keyword>
<dbReference type="SUPFAM" id="SSF51905">
    <property type="entry name" value="FAD/NAD(P)-binding domain"/>
    <property type="match status" value="1"/>
</dbReference>
<evidence type="ECO:0000313" key="3">
    <source>
        <dbReference type="Proteomes" id="UP000578531"/>
    </source>
</evidence>
<dbReference type="InterPro" id="IPR029731">
    <property type="entry name" value="OSGIN1/2"/>
</dbReference>
<protein>
    <submittedName>
        <fullName evidence="2">Uncharacterized protein</fullName>
    </submittedName>
</protein>
<dbReference type="OrthoDB" id="412005at2759"/>
<dbReference type="RefSeq" id="XP_037160146.1">
    <property type="nucleotide sequence ID" value="XM_037312914.1"/>
</dbReference>
<dbReference type="InterPro" id="IPR036188">
    <property type="entry name" value="FAD/NAD-bd_sf"/>
</dbReference>
<proteinExistence type="predicted"/>
<name>A0A8H6FLE4_9LECA</name>
<organism evidence="2 3">
    <name type="scientific">Letharia columbiana</name>
    <dbReference type="NCBI Taxonomy" id="112416"/>
    <lineage>
        <taxon>Eukaryota</taxon>
        <taxon>Fungi</taxon>
        <taxon>Dikarya</taxon>
        <taxon>Ascomycota</taxon>
        <taxon>Pezizomycotina</taxon>
        <taxon>Lecanoromycetes</taxon>
        <taxon>OSLEUM clade</taxon>
        <taxon>Lecanoromycetidae</taxon>
        <taxon>Lecanorales</taxon>
        <taxon>Lecanorineae</taxon>
        <taxon>Parmeliaceae</taxon>
        <taxon>Letharia</taxon>
    </lineage>
</organism>
<dbReference type="GeneID" id="59292675"/>
<accession>A0A8H6FLE4</accession>
<feature type="region of interest" description="Disordered" evidence="1">
    <location>
        <begin position="633"/>
        <end position="679"/>
    </location>
</feature>
<feature type="compositionally biased region" description="Acidic residues" evidence="1">
    <location>
        <begin position="647"/>
        <end position="666"/>
    </location>
</feature>
<dbReference type="AlphaFoldDB" id="A0A8H6FLE4"/>
<dbReference type="Gene3D" id="3.50.50.60">
    <property type="entry name" value="FAD/NAD(P)-binding domain"/>
    <property type="match status" value="1"/>
</dbReference>
<dbReference type="PANTHER" id="PTHR15192:SF8">
    <property type="entry name" value="FAD_NAD(P)-BINDING DOMAIN-CONTAINING PROTEIN"/>
    <property type="match status" value="1"/>
</dbReference>
<sequence length="679" mass="74225">MAVKALPAHVDTVIVGNGPSALILSFILHGNTPFYNPTSPHPDPILHKKLSESPCLLDVDVYDLTAHFAASRLFNSSQALPINVLLDTLIRPLADTVPEEYNTCLEWRLEPGKKVPHVVLGDTAQVGGQWADNPVSASWDIGALSYAEMLSLPGYSFEEHYKKTRDGAVPKFHRPTRREVARYLAAYSEETGIQDSVYTNVEVGAIRRLHAGFHVGSHNITCRHLVLASGIFSNLIPPRPSLLPLYAVPRPNVLSDVPLLVVGSGFTAADVIISTPANRKIIHIFKWDPENRPSPLRACHPRAYPEYAGVYRRMKLAAKQVLGGSGNSSPLRRRKSNPFFAERDWDNFYEGLPNTYIKDVAVSGETAYVSLEIGDGTMLQRQISNMEYVIGRRGSLNYLDNSLAREVLGTLDETMNPRPAISGPTLRSRAEKSLELAPGVFAIGSLTGDSLIRFAYGGCVFAAREILRRTESTAATIGSAVHSPSEAPSIPTVPLGDQPETGHLDIVSTNGHSDLHLHRAMRSLSTDREIAAPKNAPSPFDERHKYIPRPSTLYTRRKKCRQEDKEQDLEHNAYPAEEDELQDGRVRPAFFEVPELSALLAKGFFDARGAVENVGYEAGSVVLGTRAGAEKGVVDEQDQQASGAADGADDDEGELGEEPDGVEAVEEFGGFEHDFAGWG</sequence>